<evidence type="ECO:0000256" key="10">
    <source>
        <dbReference type="ARBA" id="ARBA00023002"/>
    </source>
</evidence>
<dbReference type="InterPro" id="IPR036188">
    <property type="entry name" value="FAD/NAD-bd_sf"/>
</dbReference>
<keyword evidence="4" id="KW-0285">Flavoprotein</keyword>
<evidence type="ECO:0000256" key="8">
    <source>
        <dbReference type="ARBA" id="ARBA00022857"/>
    </source>
</evidence>
<evidence type="ECO:0000256" key="22">
    <source>
        <dbReference type="ARBA" id="ARBA00049443"/>
    </source>
</evidence>
<dbReference type="InterPro" id="IPR020946">
    <property type="entry name" value="Flavin_mOase-like"/>
</dbReference>
<dbReference type="STRING" id="407821.A0A087T2C5"/>
<gene>
    <name evidence="23" type="ORF">X975_22065</name>
</gene>
<evidence type="ECO:0000256" key="19">
    <source>
        <dbReference type="ARBA" id="ARBA00047338"/>
    </source>
</evidence>
<comment type="subcellular location">
    <subcellularLocation>
        <location evidence="2">Endoplasmic reticulum membrane</location>
        <topology evidence="2">Single-pass membrane protein</topology>
    </subcellularLocation>
</comment>
<keyword evidence="11 23" id="KW-0503">Monooxygenase</keyword>
<comment type="similarity">
    <text evidence="3">Belongs to the FMO family.</text>
</comment>
<evidence type="ECO:0000256" key="11">
    <source>
        <dbReference type="ARBA" id="ARBA00023033"/>
    </source>
</evidence>
<evidence type="ECO:0000256" key="1">
    <source>
        <dbReference type="ARBA" id="ARBA00001974"/>
    </source>
</evidence>
<dbReference type="Pfam" id="PF00743">
    <property type="entry name" value="FMO-like"/>
    <property type="match status" value="1"/>
</dbReference>
<comment type="cofactor">
    <cofactor evidence="1">
        <name>FAD</name>
        <dbReference type="ChEBI" id="CHEBI:57692"/>
    </cofactor>
</comment>
<reference evidence="23 24" key="1">
    <citation type="submission" date="2013-11" db="EMBL/GenBank/DDBJ databases">
        <title>Genome sequencing of Stegodyphus mimosarum.</title>
        <authorList>
            <person name="Bechsgaard J."/>
        </authorList>
    </citation>
    <scope>NUCLEOTIDE SEQUENCE [LARGE SCALE GENOMIC DNA]</scope>
</reference>
<name>A0A087T2C5_STEMI</name>
<comment type="catalytic activity">
    <reaction evidence="22">
        <text>N,N-dimethylaniline + NADPH + O2 + H(+) = N,N-dimethylaniline N-oxide + NADP(+) + H2O</text>
        <dbReference type="Rhea" id="RHEA:24468"/>
        <dbReference type="ChEBI" id="CHEBI:15377"/>
        <dbReference type="ChEBI" id="CHEBI:15378"/>
        <dbReference type="ChEBI" id="CHEBI:15379"/>
        <dbReference type="ChEBI" id="CHEBI:16269"/>
        <dbReference type="ChEBI" id="CHEBI:17735"/>
        <dbReference type="ChEBI" id="CHEBI:57783"/>
        <dbReference type="ChEBI" id="CHEBI:58349"/>
        <dbReference type="EC" id="1.14.13.8"/>
    </reaction>
    <physiologicalReaction direction="left-to-right" evidence="22">
        <dbReference type="Rhea" id="RHEA:24469"/>
    </physiologicalReaction>
</comment>
<accession>A0A087T2C5</accession>
<keyword evidence="8" id="KW-0521">NADP</keyword>
<keyword evidence="24" id="KW-1185">Reference proteome</keyword>
<keyword evidence="5" id="KW-0812">Transmembrane</keyword>
<evidence type="ECO:0000256" key="9">
    <source>
        <dbReference type="ARBA" id="ARBA00022989"/>
    </source>
</evidence>
<keyword evidence="7" id="KW-0274">FAD</keyword>
<evidence type="ECO:0000256" key="6">
    <source>
        <dbReference type="ARBA" id="ARBA00022824"/>
    </source>
</evidence>
<evidence type="ECO:0000256" key="12">
    <source>
        <dbReference type="ARBA" id="ARBA00023136"/>
    </source>
</evidence>
<dbReference type="FunFam" id="3.50.50.60:FF:000159">
    <property type="entry name" value="Dimethylaniline monooxygenase [N-oxide-forming]"/>
    <property type="match status" value="1"/>
</dbReference>
<keyword evidence="10" id="KW-0560">Oxidoreductase</keyword>
<evidence type="ECO:0000256" key="2">
    <source>
        <dbReference type="ARBA" id="ARBA00004389"/>
    </source>
</evidence>
<evidence type="ECO:0000256" key="4">
    <source>
        <dbReference type="ARBA" id="ARBA00022630"/>
    </source>
</evidence>
<dbReference type="GO" id="GO:0050660">
    <property type="term" value="F:flavin adenine dinucleotide binding"/>
    <property type="evidence" value="ECO:0007669"/>
    <property type="project" value="InterPro"/>
</dbReference>
<dbReference type="InterPro" id="IPR000960">
    <property type="entry name" value="Flavin_mOase"/>
</dbReference>
<evidence type="ECO:0000256" key="16">
    <source>
        <dbReference type="ARBA" id="ARBA00034554"/>
    </source>
</evidence>
<evidence type="ECO:0000256" key="5">
    <source>
        <dbReference type="ARBA" id="ARBA00022692"/>
    </source>
</evidence>
<evidence type="ECO:0000256" key="3">
    <source>
        <dbReference type="ARBA" id="ARBA00009183"/>
    </source>
</evidence>
<dbReference type="PANTHER" id="PTHR23023">
    <property type="entry name" value="DIMETHYLANILINE MONOOXYGENASE"/>
    <property type="match status" value="1"/>
</dbReference>
<keyword evidence="12" id="KW-0472">Membrane</keyword>
<dbReference type="GO" id="GO:0005789">
    <property type="term" value="C:endoplasmic reticulum membrane"/>
    <property type="evidence" value="ECO:0007669"/>
    <property type="project" value="UniProtKB-SubCell"/>
</dbReference>
<evidence type="ECO:0000256" key="13">
    <source>
        <dbReference type="ARBA" id="ARBA00029725"/>
    </source>
</evidence>
<evidence type="ECO:0000313" key="23">
    <source>
        <dbReference type="EMBL" id="KFM59264.1"/>
    </source>
</evidence>
<organism evidence="23 24">
    <name type="scientific">Stegodyphus mimosarum</name>
    <name type="common">African social velvet spider</name>
    <dbReference type="NCBI Taxonomy" id="407821"/>
    <lineage>
        <taxon>Eukaryota</taxon>
        <taxon>Metazoa</taxon>
        <taxon>Ecdysozoa</taxon>
        <taxon>Arthropoda</taxon>
        <taxon>Chelicerata</taxon>
        <taxon>Arachnida</taxon>
        <taxon>Araneae</taxon>
        <taxon>Araneomorphae</taxon>
        <taxon>Entelegynae</taxon>
        <taxon>Eresoidea</taxon>
        <taxon>Eresidae</taxon>
        <taxon>Stegodyphus</taxon>
    </lineage>
</organism>
<keyword evidence="9" id="KW-1133">Transmembrane helix</keyword>
<dbReference type="Proteomes" id="UP000054359">
    <property type="component" value="Unassembled WGS sequence"/>
</dbReference>
<dbReference type="OMA" id="TMANSEY"/>
<protein>
    <recommendedName>
        <fullName evidence="15">Flavin-containing monooxygenase 1</fullName>
        <ecNumber evidence="14">1.14.13.148</ecNumber>
    </recommendedName>
    <alternativeName>
        <fullName evidence="17">Dimethylaniline monooxygenase [N-oxide-forming] 1</fullName>
    </alternativeName>
    <alternativeName>
        <fullName evidence="13">Dimethylaniline oxidase 1</fullName>
    </alternativeName>
    <alternativeName>
        <fullName evidence="16">Trimethylamine monooxygenase</fullName>
    </alternativeName>
</protein>
<dbReference type="OrthoDB" id="6428144at2759"/>
<comment type="catalytic activity">
    <reaction evidence="21">
        <text>trimethylamine + NADPH + O2 = trimethylamine N-oxide + NADP(+) + H2O</text>
        <dbReference type="Rhea" id="RHEA:31979"/>
        <dbReference type="ChEBI" id="CHEBI:15377"/>
        <dbReference type="ChEBI" id="CHEBI:15379"/>
        <dbReference type="ChEBI" id="CHEBI:15724"/>
        <dbReference type="ChEBI" id="CHEBI:57783"/>
        <dbReference type="ChEBI" id="CHEBI:58349"/>
        <dbReference type="ChEBI" id="CHEBI:58389"/>
        <dbReference type="EC" id="1.14.13.148"/>
    </reaction>
    <physiologicalReaction direction="left-to-right" evidence="21">
        <dbReference type="Rhea" id="RHEA:31980"/>
    </physiologicalReaction>
</comment>
<comment type="catalytic activity">
    <reaction evidence="20">
        <text>hypotaurine + NADPH + O2 + H(+) = taurine + NADP(+) + H2O</text>
        <dbReference type="Rhea" id="RHEA:69819"/>
        <dbReference type="ChEBI" id="CHEBI:15377"/>
        <dbReference type="ChEBI" id="CHEBI:15378"/>
        <dbReference type="ChEBI" id="CHEBI:15379"/>
        <dbReference type="ChEBI" id="CHEBI:57783"/>
        <dbReference type="ChEBI" id="CHEBI:57853"/>
        <dbReference type="ChEBI" id="CHEBI:58349"/>
        <dbReference type="ChEBI" id="CHEBI:507393"/>
        <dbReference type="EC" id="1.14.13.8"/>
    </reaction>
    <physiologicalReaction direction="left-to-right" evidence="20">
        <dbReference type="Rhea" id="RHEA:69820"/>
    </physiologicalReaction>
</comment>
<evidence type="ECO:0000256" key="14">
    <source>
        <dbReference type="ARBA" id="ARBA00034528"/>
    </source>
</evidence>
<sequence length="200" mass="22454">MSLRKKVAVIGAGPSGLAAIKSCKEEGLEPVCFERNGDPGGLWRYHDEDLEGVPSVMRTTIINTSKELSAFSDFPPPKEFPNYMHNTMMYKYFMQYAKHFDLLKHIRYYLEVVKVEPAKDYDESGKWIVTVKSSQTEAVTKEDFDAVMVCVGHHVYPKVPSFPGQEKFKGTITHTHSIKSCDRFAGQRVVVVGIGNSGVD</sequence>
<evidence type="ECO:0000256" key="21">
    <source>
        <dbReference type="ARBA" id="ARBA00048088"/>
    </source>
</evidence>
<dbReference type="GO" id="GO:0034899">
    <property type="term" value="F:trimethylamine monooxygenase activity"/>
    <property type="evidence" value="ECO:0007669"/>
    <property type="project" value="UniProtKB-EC"/>
</dbReference>
<dbReference type="EC" id="1.14.13.148" evidence="14"/>
<evidence type="ECO:0000313" key="24">
    <source>
        <dbReference type="Proteomes" id="UP000054359"/>
    </source>
</evidence>
<dbReference type="Gene3D" id="3.50.50.60">
    <property type="entry name" value="FAD/NAD(P)-binding domain"/>
    <property type="match status" value="1"/>
</dbReference>
<dbReference type="AlphaFoldDB" id="A0A087T2C5"/>
<comment type="function">
    <text evidence="18">Broad spectrum monooxygenase that catalyzes the oxygenation of a wide variety of nitrogen- and sulfur-containing compounds including xenobiotics. Catalyzes the S-oxygenation of hypotaurine to produce taurine, an organic osmolyte involved in cell volume regulation as well as a variety of cytoprotective and developmental processes. In vitro, catalyzes the N-oxygenation of trimethylamine (TMA) to produce trimethylamine N-oxide (TMAO) and could therefore participate to the detoxification of this compound that is generated by the action of gut microbiota from dietary precursors such as choline, choline containing compounds, betaine or L-carnitine.</text>
</comment>
<dbReference type="GO" id="GO:0004499">
    <property type="term" value="F:N,N-dimethylaniline monooxygenase activity"/>
    <property type="evidence" value="ECO:0007669"/>
    <property type="project" value="InterPro"/>
</dbReference>
<feature type="non-terminal residue" evidence="23">
    <location>
        <position position="200"/>
    </location>
</feature>
<dbReference type="SUPFAM" id="SSF51905">
    <property type="entry name" value="FAD/NAD(P)-binding domain"/>
    <property type="match status" value="1"/>
</dbReference>
<evidence type="ECO:0000256" key="15">
    <source>
        <dbReference type="ARBA" id="ARBA00034536"/>
    </source>
</evidence>
<evidence type="ECO:0000256" key="17">
    <source>
        <dbReference type="ARBA" id="ARBA00034561"/>
    </source>
</evidence>
<dbReference type="PRINTS" id="PR00370">
    <property type="entry name" value="FMOXYGENASE"/>
</dbReference>
<evidence type="ECO:0000256" key="7">
    <source>
        <dbReference type="ARBA" id="ARBA00022827"/>
    </source>
</evidence>
<comment type="catalytic activity">
    <reaction evidence="19">
        <text>hypotaurine + NADH + O2 + H(+) = taurine + NAD(+) + H2O</text>
        <dbReference type="Rhea" id="RHEA:74111"/>
        <dbReference type="ChEBI" id="CHEBI:15377"/>
        <dbReference type="ChEBI" id="CHEBI:15378"/>
        <dbReference type="ChEBI" id="CHEBI:15379"/>
        <dbReference type="ChEBI" id="CHEBI:57540"/>
        <dbReference type="ChEBI" id="CHEBI:57853"/>
        <dbReference type="ChEBI" id="CHEBI:57945"/>
        <dbReference type="ChEBI" id="CHEBI:507393"/>
        <dbReference type="EC" id="1.14.13.8"/>
    </reaction>
    <physiologicalReaction direction="left-to-right" evidence="19">
        <dbReference type="Rhea" id="RHEA:74112"/>
    </physiologicalReaction>
</comment>
<keyword evidence="6" id="KW-0256">Endoplasmic reticulum</keyword>
<dbReference type="InterPro" id="IPR050346">
    <property type="entry name" value="FMO-like"/>
</dbReference>
<evidence type="ECO:0000256" key="20">
    <source>
        <dbReference type="ARBA" id="ARBA00048041"/>
    </source>
</evidence>
<proteinExistence type="inferred from homology"/>
<evidence type="ECO:0000256" key="18">
    <source>
        <dbReference type="ARBA" id="ARBA00045957"/>
    </source>
</evidence>
<dbReference type="GO" id="GO:0050661">
    <property type="term" value="F:NADP binding"/>
    <property type="evidence" value="ECO:0007669"/>
    <property type="project" value="InterPro"/>
</dbReference>
<dbReference type="EMBL" id="KK113069">
    <property type="protein sequence ID" value="KFM59264.1"/>
    <property type="molecule type" value="Genomic_DNA"/>
</dbReference>